<evidence type="ECO:0000256" key="2">
    <source>
        <dbReference type="ARBA" id="ARBA00022679"/>
    </source>
</evidence>
<feature type="domain" description="Sulfotransferase" evidence="3">
    <location>
        <begin position="30"/>
        <end position="216"/>
    </location>
</feature>
<evidence type="ECO:0000313" key="5">
    <source>
        <dbReference type="Proteomes" id="UP001208570"/>
    </source>
</evidence>
<organism evidence="4 5">
    <name type="scientific">Paralvinella palmiformis</name>
    <dbReference type="NCBI Taxonomy" id="53620"/>
    <lineage>
        <taxon>Eukaryota</taxon>
        <taxon>Metazoa</taxon>
        <taxon>Spiralia</taxon>
        <taxon>Lophotrochozoa</taxon>
        <taxon>Annelida</taxon>
        <taxon>Polychaeta</taxon>
        <taxon>Sedentaria</taxon>
        <taxon>Canalipalpata</taxon>
        <taxon>Terebellida</taxon>
        <taxon>Terebelliformia</taxon>
        <taxon>Alvinellidae</taxon>
        <taxon>Paralvinella</taxon>
    </lineage>
</organism>
<dbReference type="InterPro" id="IPR000863">
    <property type="entry name" value="Sulfotransferase_dom"/>
</dbReference>
<evidence type="ECO:0000259" key="3">
    <source>
        <dbReference type="Pfam" id="PF00685"/>
    </source>
</evidence>
<dbReference type="Proteomes" id="UP001208570">
    <property type="component" value="Unassembled WGS sequence"/>
</dbReference>
<name>A0AAD9J0A6_9ANNE</name>
<dbReference type="InterPro" id="IPR027417">
    <property type="entry name" value="P-loop_NTPase"/>
</dbReference>
<dbReference type="GO" id="GO:0008146">
    <property type="term" value="F:sulfotransferase activity"/>
    <property type="evidence" value="ECO:0007669"/>
    <property type="project" value="InterPro"/>
</dbReference>
<evidence type="ECO:0000256" key="1">
    <source>
        <dbReference type="ARBA" id="ARBA00005771"/>
    </source>
</evidence>
<dbReference type="AlphaFoldDB" id="A0AAD9J0A6"/>
<sequence length="259" mass="30706">MYEYKGTFYHHFSPPSLLKEIETLEFHSGDTLCASYPKSGTTLLSEIMWLIHNDVNVEGARQRTHGTRIRFLEHVFPGFNPIEYFASKPHPRLFKTHLSSTFFKKAIENSTIKVAVMVREPRDVLVSLYRLYKADPGYFRFTGNWDDFFGIFEARQLLGGDWFQNTLSWLQYEDRDNILIVQYEKVLGDSFTYIKQMTTFCNKRFTDDQIRLMADNVNDEVRDETATGEWKKFFSNDQERRFKQLYDKHINGTELYCIE</sequence>
<dbReference type="Pfam" id="PF00685">
    <property type="entry name" value="Sulfotransfer_1"/>
    <property type="match status" value="1"/>
</dbReference>
<evidence type="ECO:0000313" key="4">
    <source>
        <dbReference type="EMBL" id="KAK2143687.1"/>
    </source>
</evidence>
<gene>
    <name evidence="4" type="ORF">LSH36_820g00064</name>
</gene>
<accession>A0AAD9J0A6</accession>
<dbReference type="PANTHER" id="PTHR11783">
    <property type="entry name" value="SULFOTRANSFERASE SULT"/>
    <property type="match status" value="1"/>
</dbReference>
<comment type="caution">
    <text evidence="4">The sequence shown here is derived from an EMBL/GenBank/DDBJ whole genome shotgun (WGS) entry which is preliminary data.</text>
</comment>
<protein>
    <recommendedName>
        <fullName evidence="3">Sulfotransferase domain-containing protein</fullName>
    </recommendedName>
</protein>
<dbReference type="Gene3D" id="3.40.50.300">
    <property type="entry name" value="P-loop containing nucleotide triphosphate hydrolases"/>
    <property type="match status" value="1"/>
</dbReference>
<comment type="similarity">
    <text evidence="1">Belongs to the sulfotransferase 1 family.</text>
</comment>
<keyword evidence="5" id="KW-1185">Reference proteome</keyword>
<dbReference type="SUPFAM" id="SSF52540">
    <property type="entry name" value="P-loop containing nucleoside triphosphate hydrolases"/>
    <property type="match status" value="1"/>
</dbReference>
<dbReference type="EMBL" id="JAODUP010000820">
    <property type="protein sequence ID" value="KAK2143687.1"/>
    <property type="molecule type" value="Genomic_DNA"/>
</dbReference>
<keyword evidence="2" id="KW-0808">Transferase</keyword>
<reference evidence="4" key="1">
    <citation type="journal article" date="2023" name="Mol. Biol. Evol.">
        <title>Third-Generation Sequencing Reveals the Adaptive Role of the Epigenome in Three Deep-Sea Polychaetes.</title>
        <authorList>
            <person name="Perez M."/>
            <person name="Aroh O."/>
            <person name="Sun Y."/>
            <person name="Lan Y."/>
            <person name="Juniper S.K."/>
            <person name="Young C.R."/>
            <person name="Angers B."/>
            <person name="Qian P.Y."/>
        </authorList>
    </citation>
    <scope>NUCLEOTIDE SEQUENCE</scope>
    <source>
        <strain evidence="4">P08H-3</strain>
    </source>
</reference>
<proteinExistence type="inferred from homology"/>